<dbReference type="CTD" id="36346525"/>
<evidence type="ECO:0000313" key="2">
    <source>
        <dbReference type="Proteomes" id="UP000019149"/>
    </source>
</evidence>
<dbReference type="RefSeq" id="XP_024345531.1">
    <property type="nucleotide sequence ID" value="XM_024500059.1"/>
</dbReference>
<comment type="caution">
    <text evidence="1">The sequence shown here is derived from an EMBL/GenBank/DDBJ whole genome shotgun (WGS) entry which is preliminary data.</text>
</comment>
<gene>
    <name evidence="1" type="ORF">EGR_10810</name>
</gene>
<accession>W6TZS7</accession>
<sequence>MGRKLATIVVILCFKVNWSPNKGICRPIGGKNQLLNYFSFALVKRWPARAKTTNNLPGRNDHIKAIKSPSILSRNILLLKLPAVSVLSLHQRVYQSNSNCDFKSPISVAFTAAEILQCL</sequence>
<dbReference type="GeneID" id="36346525"/>
<protein>
    <submittedName>
        <fullName evidence="1">Uncharacterized protein</fullName>
    </submittedName>
</protein>
<dbReference type="AlphaFoldDB" id="W6TZS7"/>
<dbReference type="EMBL" id="APAU02000274">
    <property type="protein sequence ID" value="EUB54335.1"/>
    <property type="molecule type" value="Genomic_DNA"/>
</dbReference>
<dbReference type="KEGG" id="egl:EGR_10810"/>
<organism evidence="1 2">
    <name type="scientific">Echinococcus granulosus</name>
    <name type="common">Hydatid tapeworm</name>
    <dbReference type="NCBI Taxonomy" id="6210"/>
    <lineage>
        <taxon>Eukaryota</taxon>
        <taxon>Metazoa</taxon>
        <taxon>Spiralia</taxon>
        <taxon>Lophotrochozoa</taxon>
        <taxon>Platyhelminthes</taxon>
        <taxon>Cestoda</taxon>
        <taxon>Eucestoda</taxon>
        <taxon>Cyclophyllidea</taxon>
        <taxon>Taeniidae</taxon>
        <taxon>Echinococcus</taxon>
        <taxon>Echinococcus granulosus group</taxon>
    </lineage>
</organism>
<evidence type="ECO:0000313" key="1">
    <source>
        <dbReference type="EMBL" id="EUB54335.1"/>
    </source>
</evidence>
<name>W6TZS7_ECHGR</name>
<reference evidence="1 2" key="1">
    <citation type="journal article" date="2013" name="Nat. Genet.">
        <title>The genome of the hydatid tapeworm Echinococcus granulosus.</title>
        <authorList>
            <person name="Zheng H."/>
            <person name="Zhang W."/>
            <person name="Zhang L."/>
            <person name="Zhang Z."/>
            <person name="Li J."/>
            <person name="Lu G."/>
            <person name="Zhu Y."/>
            <person name="Wang Y."/>
            <person name="Huang Y."/>
            <person name="Liu J."/>
            <person name="Kang H."/>
            <person name="Chen J."/>
            <person name="Wang L."/>
            <person name="Chen A."/>
            <person name="Yu S."/>
            <person name="Gao Z."/>
            <person name="Jin L."/>
            <person name="Gu W."/>
            <person name="Wang Z."/>
            <person name="Zhao L."/>
            <person name="Shi B."/>
            <person name="Wen H."/>
            <person name="Lin R."/>
            <person name="Jones M.K."/>
            <person name="Brejova B."/>
            <person name="Vinar T."/>
            <person name="Zhao G."/>
            <person name="McManus D.P."/>
            <person name="Chen Z."/>
            <person name="Zhou Y."/>
            <person name="Wang S."/>
        </authorList>
    </citation>
    <scope>NUCLEOTIDE SEQUENCE [LARGE SCALE GENOMIC DNA]</scope>
</reference>
<proteinExistence type="predicted"/>
<dbReference type="Proteomes" id="UP000019149">
    <property type="component" value="Unassembled WGS sequence"/>
</dbReference>
<keyword evidence="2" id="KW-1185">Reference proteome</keyword>